<dbReference type="HAMAP" id="MF_00580">
    <property type="entry name" value="CH10"/>
    <property type="match status" value="1"/>
</dbReference>
<sequence length="110" mass="12541">MRKDIKKEKEKEKDILKPLGDRVIIKKISQEDSEVTLKSGIIIPETVDQKQTDKGKIIAIGEGKYDNNGNFIPMSVKKGEKVLFQWGDKIEFEGEEYYIVSEGNILAILK</sequence>
<protein>
    <recommendedName>
        <fullName evidence="3">Co-chaperonin GroES</fullName>
    </recommendedName>
    <alternativeName>
        <fullName evidence="3">10 kDa chaperonin</fullName>
    </alternativeName>
    <alternativeName>
        <fullName evidence="3">Chaperonin-10</fullName>
        <shortName evidence="3">Cpn10</shortName>
    </alternativeName>
</protein>
<dbReference type="Proteomes" id="UP000230481">
    <property type="component" value="Unassembled WGS sequence"/>
</dbReference>
<reference evidence="6" key="1">
    <citation type="submission" date="2017-09" db="EMBL/GenBank/DDBJ databases">
        <title>Depth-based differentiation of microbial function through sediment-hosted aquifers and enrichment of novel symbionts in the deep terrestrial subsurface.</title>
        <authorList>
            <person name="Probst A.J."/>
            <person name="Ladd B."/>
            <person name="Jarett J.K."/>
            <person name="Geller-Mcgrath D.E."/>
            <person name="Sieber C.M.K."/>
            <person name="Emerson J.B."/>
            <person name="Anantharaman K."/>
            <person name="Thomas B.C."/>
            <person name="Malmstrom R."/>
            <person name="Stieglmeier M."/>
            <person name="Klingl A."/>
            <person name="Woyke T."/>
            <person name="Ryan C.M."/>
            <person name="Banfield J.F."/>
        </authorList>
    </citation>
    <scope>NUCLEOTIDE SEQUENCE [LARGE SCALE GENOMIC DNA]</scope>
</reference>
<dbReference type="GO" id="GO:0005524">
    <property type="term" value="F:ATP binding"/>
    <property type="evidence" value="ECO:0007669"/>
    <property type="project" value="InterPro"/>
</dbReference>
<keyword evidence="2 3" id="KW-0143">Chaperone</keyword>
<comment type="subunit">
    <text evidence="3">Heptamer of 7 subunits arranged in a ring. Interacts with the chaperonin GroEL.</text>
</comment>
<dbReference type="SMART" id="SM00883">
    <property type="entry name" value="Cpn10"/>
    <property type="match status" value="1"/>
</dbReference>
<comment type="similarity">
    <text evidence="1 3 4">Belongs to the GroES chaperonin family.</text>
</comment>
<accession>A0A2M6WV41</accession>
<dbReference type="GO" id="GO:0046872">
    <property type="term" value="F:metal ion binding"/>
    <property type="evidence" value="ECO:0007669"/>
    <property type="project" value="TreeGrafter"/>
</dbReference>
<dbReference type="EMBL" id="PFAA01000033">
    <property type="protein sequence ID" value="PIT96683.1"/>
    <property type="molecule type" value="Genomic_DNA"/>
</dbReference>
<evidence type="ECO:0000256" key="4">
    <source>
        <dbReference type="RuleBase" id="RU000535"/>
    </source>
</evidence>
<dbReference type="GO" id="GO:0044183">
    <property type="term" value="F:protein folding chaperone"/>
    <property type="evidence" value="ECO:0007669"/>
    <property type="project" value="InterPro"/>
</dbReference>
<dbReference type="InterPro" id="IPR020818">
    <property type="entry name" value="Chaperonin_GroES"/>
</dbReference>
<comment type="caution">
    <text evidence="5">The sequence shown here is derived from an EMBL/GenBank/DDBJ whole genome shotgun (WGS) entry which is preliminary data.</text>
</comment>
<evidence type="ECO:0000256" key="3">
    <source>
        <dbReference type="HAMAP-Rule" id="MF_00580"/>
    </source>
</evidence>
<dbReference type="FunFam" id="2.30.33.40:FF:000001">
    <property type="entry name" value="10 kDa chaperonin"/>
    <property type="match status" value="1"/>
</dbReference>
<gene>
    <name evidence="3" type="primary">groES</name>
    <name evidence="3" type="synonym">groS</name>
    <name evidence="5" type="ORF">COT82_01870</name>
</gene>
<dbReference type="GO" id="GO:0051082">
    <property type="term" value="F:unfolded protein binding"/>
    <property type="evidence" value="ECO:0007669"/>
    <property type="project" value="TreeGrafter"/>
</dbReference>
<dbReference type="PANTHER" id="PTHR10772:SF63">
    <property type="entry name" value="20 KDA CHAPERONIN, CHLOROPLASTIC"/>
    <property type="match status" value="1"/>
</dbReference>
<keyword evidence="3" id="KW-0963">Cytoplasm</keyword>
<dbReference type="InterPro" id="IPR011032">
    <property type="entry name" value="GroES-like_sf"/>
</dbReference>
<dbReference type="Pfam" id="PF00166">
    <property type="entry name" value="Cpn10"/>
    <property type="match status" value="1"/>
</dbReference>
<comment type="function">
    <text evidence="3 4">Together with the chaperonin GroEL, plays an essential role in assisting protein folding. The GroEL-GroES system forms a nano-cage that allows encapsulation of the non-native substrate proteins and provides a physical environment optimized to promote and accelerate protein folding. GroES binds to the apical surface of the GroEL ring, thereby capping the opening of the GroEL channel.</text>
</comment>
<dbReference type="PANTHER" id="PTHR10772">
    <property type="entry name" value="10 KDA HEAT SHOCK PROTEIN"/>
    <property type="match status" value="1"/>
</dbReference>
<dbReference type="AlphaFoldDB" id="A0A2M6WV41"/>
<evidence type="ECO:0000256" key="2">
    <source>
        <dbReference type="ARBA" id="ARBA00023186"/>
    </source>
</evidence>
<name>A0A2M6WV41_9BACT</name>
<dbReference type="PRINTS" id="PR00297">
    <property type="entry name" value="CHAPERONIN10"/>
</dbReference>
<proteinExistence type="inferred from homology"/>
<evidence type="ECO:0000313" key="6">
    <source>
        <dbReference type="Proteomes" id="UP000230481"/>
    </source>
</evidence>
<organism evidence="5 6">
    <name type="scientific">Candidatus Campbellbacteria bacterium CG10_big_fil_rev_8_21_14_0_10_35_52</name>
    <dbReference type="NCBI Taxonomy" id="1974527"/>
    <lineage>
        <taxon>Bacteria</taxon>
        <taxon>Candidatus Campbelliibacteriota</taxon>
    </lineage>
</organism>
<dbReference type="Gene3D" id="2.30.33.40">
    <property type="entry name" value="GroES chaperonin"/>
    <property type="match status" value="1"/>
</dbReference>
<dbReference type="SUPFAM" id="SSF50129">
    <property type="entry name" value="GroES-like"/>
    <property type="match status" value="1"/>
</dbReference>
<dbReference type="GO" id="GO:0005737">
    <property type="term" value="C:cytoplasm"/>
    <property type="evidence" value="ECO:0007669"/>
    <property type="project" value="UniProtKB-SubCell"/>
</dbReference>
<dbReference type="GO" id="GO:0051087">
    <property type="term" value="F:protein-folding chaperone binding"/>
    <property type="evidence" value="ECO:0007669"/>
    <property type="project" value="TreeGrafter"/>
</dbReference>
<comment type="subcellular location">
    <subcellularLocation>
        <location evidence="3">Cytoplasm</location>
    </subcellularLocation>
</comment>
<dbReference type="InterPro" id="IPR037124">
    <property type="entry name" value="Chaperonin_GroES_sf"/>
</dbReference>
<evidence type="ECO:0000313" key="5">
    <source>
        <dbReference type="EMBL" id="PIT96683.1"/>
    </source>
</evidence>
<dbReference type="CDD" id="cd00320">
    <property type="entry name" value="cpn10"/>
    <property type="match status" value="1"/>
</dbReference>
<evidence type="ECO:0000256" key="1">
    <source>
        <dbReference type="ARBA" id="ARBA00006975"/>
    </source>
</evidence>